<keyword evidence="2" id="KW-1185">Reference proteome</keyword>
<name>A0AAD9QDZ4_ACRCE</name>
<evidence type="ECO:0000313" key="1">
    <source>
        <dbReference type="EMBL" id="KAK2559528.1"/>
    </source>
</evidence>
<dbReference type="Gene3D" id="1.25.70.10">
    <property type="entry name" value="Transcription termination factor 3, mitochondrial"/>
    <property type="match status" value="1"/>
</dbReference>
<protein>
    <submittedName>
        <fullName evidence="1">Uncharacterized protein</fullName>
    </submittedName>
</protein>
<proteinExistence type="predicted"/>
<dbReference type="InterPro" id="IPR038538">
    <property type="entry name" value="MTERF_sf"/>
</dbReference>
<gene>
    <name evidence="1" type="ORF">P5673_018176</name>
</gene>
<comment type="caution">
    <text evidence="1">The sequence shown here is derived from an EMBL/GenBank/DDBJ whole genome shotgun (WGS) entry which is preliminary data.</text>
</comment>
<dbReference type="AlphaFoldDB" id="A0AAD9QDZ4"/>
<dbReference type="Proteomes" id="UP001249851">
    <property type="component" value="Unassembled WGS sequence"/>
</dbReference>
<accession>A0AAD9QDZ4</accession>
<evidence type="ECO:0000313" key="2">
    <source>
        <dbReference type="Proteomes" id="UP001249851"/>
    </source>
</evidence>
<sequence>MWRNSVNFPGLGRWLMRSTVARRVFYSSKTDLKYILKRMKLGRHRCFEKSEEPIPGLEPLKTIYEDLDVIHVRKRQPHLLFLRSELMWQRLEYLKPSGIQARQKRKLIERSPPVLLLMEDLDANGTLNYMRGVIRLQKDDVEDRVHLFHPCSRLLIARRFDLVKRLNLIQEELSMAQQSALKLLLEMPCILLQSPPEKFEVMHKYNLPSGLSLDHHTAKIYPPVYCNKLDVNPRVFKRDADQQLAYSFRRFKLADVLDYSYAKHYGEGQPEDLSKFLIYAEKRELKEKYNKVM</sequence>
<dbReference type="EMBL" id="JARQWQ010000040">
    <property type="protein sequence ID" value="KAK2559528.1"/>
    <property type="molecule type" value="Genomic_DNA"/>
</dbReference>
<organism evidence="1 2">
    <name type="scientific">Acropora cervicornis</name>
    <name type="common">Staghorn coral</name>
    <dbReference type="NCBI Taxonomy" id="6130"/>
    <lineage>
        <taxon>Eukaryota</taxon>
        <taxon>Metazoa</taxon>
        <taxon>Cnidaria</taxon>
        <taxon>Anthozoa</taxon>
        <taxon>Hexacorallia</taxon>
        <taxon>Scleractinia</taxon>
        <taxon>Astrocoeniina</taxon>
        <taxon>Acroporidae</taxon>
        <taxon>Acropora</taxon>
    </lineage>
</organism>
<reference evidence="1" key="2">
    <citation type="journal article" date="2023" name="Science">
        <title>Genomic signatures of disease resistance in endangered staghorn corals.</title>
        <authorList>
            <person name="Vollmer S.V."/>
            <person name="Selwyn J.D."/>
            <person name="Despard B.A."/>
            <person name="Roesel C.L."/>
        </authorList>
    </citation>
    <scope>NUCLEOTIDE SEQUENCE</scope>
    <source>
        <strain evidence="1">K2</strain>
    </source>
</reference>
<reference evidence="1" key="1">
    <citation type="journal article" date="2023" name="G3 (Bethesda)">
        <title>Whole genome assembly and annotation of the endangered Caribbean coral Acropora cervicornis.</title>
        <authorList>
            <person name="Selwyn J.D."/>
            <person name="Vollmer S.V."/>
        </authorList>
    </citation>
    <scope>NUCLEOTIDE SEQUENCE</scope>
    <source>
        <strain evidence="1">K2</strain>
    </source>
</reference>